<dbReference type="Proteomes" id="UP001144396">
    <property type="component" value="Unassembled WGS sequence"/>
</dbReference>
<proteinExistence type="predicted"/>
<evidence type="ECO:0008006" key="4">
    <source>
        <dbReference type="Google" id="ProtNLM"/>
    </source>
</evidence>
<organism evidence="2 3">
    <name type="scientific">Agromyces rhizosphaerae</name>
    <dbReference type="NCBI Taxonomy" id="88374"/>
    <lineage>
        <taxon>Bacteria</taxon>
        <taxon>Bacillati</taxon>
        <taxon>Actinomycetota</taxon>
        <taxon>Actinomycetes</taxon>
        <taxon>Micrococcales</taxon>
        <taxon>Microbacteriaceae</taxon>
        <taxon>Agromyces</taxon>
    </lineage>
</organism>
<evidence type="ECO:0000313" key="2">
    <source>
        <dbReference type="EMBL" id="GLI28023.1"/>
    </source>
</evidence>
<sequence>MEYGPCGGVGADGTCEAGPFPCVFLDETTRQWEGVDGERPVAAGRRTAAALATLERVDAGRLVVADMPARAADEHALEECAAILSGRVDAVLLGDAPDARVQYPPSLRAMLLARQGIAVWSGVNCRDRNRVALEGEVAGLAVAGVAAVHCVTGDHTSIGHRPDAMPVFDLDGVELAAVARGAGHLVSVAEAPAAPPVGDRVARLRVKEDAGADVCFIDHCGGTAPVRRFVRAARDAGSELRFIACVPAVFDVESASELDSFPGLVLPAGFMQRIAGARDPRRAGIDSAIALAEELLEVDGVDGVDLSGGSGPGGELAYAEAVAEVADGITGVAA</sequence>
<keyword evidence="3" id="KW-1185">Reference proteome</keyword>
<dbReference type="InterPro" id="IPR029041">
    <property type="entry name" value="FAD-linked_oxidoreductase-like"/>
</dbReference>
<accession>A0A9W6FSC8</accession>
<dbReference type="GO" id="GO:0016491">
    <property type="term" value="F:oxidoreductase activity"/>
    <property type="evidence" value="ECO:0007669"/>
    <property type="project" value="UniProtKB-KW"/>
</dbReference>
<comment type="caution">
    <text evidence="2">The sequence shown here is derived from an EMBL/GenBank/DDBJ whole genome shotgun (WGS) entry which is preliminary data.</text>
</comment>
<evidence type="ECO:0000256" key="1">
    <source>
        <dbReference type="ARBA" id="ARBA00023002"/>
    </source>
</evidence>
<dbReference type="AlphaFoldDB" id="A0A9W6FSC8"/>
<dbReference type="Gene3D" id="3.20.20.220">
    <property type="match status" value="1"/>
</dbReference>
<protein>
    <recommendedName>
        <fullName evidence="4">Methylenetetrahydrofolate reductase</fullName>
    </recommendedName>
</protein>
<evidence type="ECO:0000313" key="3">
    <source>
        <dbReference type="Proteomes" id="UP001144396"/>
    </source>
</evidence>
<name>A0A9W6FSC8_9MICO</name>
<gene>
    <name evidence="2" type="ORF">ARHIZOSPH14_22650</name>
</gene>
<reference evidence="2" key="1">
    <citation type="submission" date="2022-12" db="EMBL/GenBank/DDBJ databases">
        <title>Reference genome sequencing for broad-spectrum identification of bacterial and archaeal isolates by mass spectrometry.</title>
        <authorList>
            <person name="Sekiguchi Y."/>
            <person name="Tourlousse D.M."/>
        </authorList>
    </citation>
    <scope>NUCLEOTIDE SEQUENCE</scope>
    <source>
        <strain evidence="2">14</strain>
    </source>
</reference>
<dbReference type="SUPFAM" id="SSF51730">
    <property type="entry name" value="FAD-linked oxidoreductase"/>
    <property type="match status" value="1"/>
</dbReference>
<dbReference type="EMBL" id="BSDP01000001">
    <property type="protein sequence ID" value="GLI28023.1"/>
    <property type="molecule type" value="Genomic_DNA"/>
</dbReference>
<keyword evidence="1" id="KW-0560">Oxidoreductase</keyword>